<name>A0A2G8SFN4_9APHY</name>
<evidence type="ECO:0000256" key="1">
    <source>
        <dbReference type="SAM" id="MobiDB-lite"/>
    </source>
</evidence>
<dbReference type="Proteomes" id="UP000230002">
    <property type="component" value="Unassembled WGS sequence"/>
</dbReference>
<gene>
    <name evidence="2" type="ORF">GSI_05287</name>
</gene>
<comment type="caution">
    <text evidence="2">The sequence shown here is derived from an EMBL/GenBank/DDBJ whole genome shotgun (WGS) entry which is preliminary data.</text>
</comment>
<organism evidence="2 3">
    <name type="scientific">Ganoderma sinense ZZ0214-1</name>
    <dbReference type="NCBI Taxonomy" id="1077348"/>
    <lineage>
        <taxon>Eukaryota</taxon>
        <taxon>Fungi</taxon>
        <taxon>Dikarya</taxon>
        <taxon>Basidiomycota</taxon>
        <taxon>Agaricomycotina</taxon>
        <taxon>Agaricomycetes</taxon>
        <taxon>Polyporales</taxon>
        <taxon>Polyporaceae</taxon>
        <taxon>Ganoderma</taxon>
    </lineage>
</organism>
<reference evidence="2 3" key="1">
    <citation type="journal article" date="2015" name="Sci. Rep.">
        <title>Chromosome-level genome map provides insights into diverse defense mechanisms in the medicinal fungus Ganoderma sinense.</title>
        <authorList>
            <person name="Zhu Y."/>
            <person name="Xu J."/>
            <person name="Sun C."/>
            <person name="Zhou S."/>
            <person name="Xu H."/>
            <person name="Nelson D.R."/>
            <person name="Qian J."/>
            <person name="Song J."/>
            <person name="Luo H."/>
            <person name="Xiang L."/>
            <person name="Li Y."/>
            <person name="Xu Z."/>
            <person name="Ji A."/>
            <person name="Wang L."/>
            <person name="Lu S."/>
            <person name="Hayward A."/>
            <person name="Sun W."/>
            <person name="Li X."/>
            <person name="Schwartz D.C."/>
            <person name="Wang Y."/>
            <person name="Chen S."/>
        </authorList>
    </citation>
    <scope>NUCLEOTIDE SEQUENCE [LARGE SCALE GENOMIC DNA]</scope>
    <source>
        <strain evidence="2 3">ZZ0214-1</strain>
    </source>
</reference>
<evidence type="ECO:0000313" key="2">
    <source>
        <dbReference type="EMBL" id="PIL32584.1"/>
    </source>
</evidence>
<feature type="region of interest" description="Disordered" evidence="1">
    <location>
        <begin position="80"/>
        <end position="108"/>
    </location>
</feature>
<keyword evidence="3" id="KW-1185">Reference proteome</keyword>
<dbReference type="EMBL" id="AYKW01000010">
    <property type="protein sequence ID" value="PIL32584.1"/>
    <property type="molecule type" value="Genomic_DNA"/>
</dbReference>
<evidence type="ECO:0000313" key="3">
    <source>
        <dbReference type="Proteomes" id="UP000230002"/>
    </source>
</evidence>
<proteinExistence type="predicted"/>
<sequence length="108" mass="11417">MFFVISIYALLEAGPAFRHSSSDIDVVIMVALVVDAPAATGRFANSGEMFASRGDVAGTTVFIAVVFAIRGPMANIPMEIDDPDTPMIDVSHDPAGPIEDDAMDISED</sequence>
<protein>
    <submittedName>
        <fullName evidence="2">Uncharacterized protein</fullName>
    </submittedName>
</protein>
<accession>A0A2G8SFN4</accession>
<feature type="compositionally biased region" description="Acidic residues" evidence="1">
    <location>
        <begin position="98"/>
        <end position="108"/>
    </location>
</feature>
<dbReference type="AlphaFoldDB" id="A0A2G8SFN4"/>